<organism evidence="4 5">
    <name type="scientific">Paramuricea clavata</name>
    <name type="common">Red gorgonian</name>
    <name type="synonym">Violescent sea-whip</name>
    <dbReference type="NCBI Taxonomy" id="317549"/>
    <lineage>
        <taxon>Eukaryota</taxon>
        <taxon>Metazoa</taxon>
        <taxon>Cnidaria</taxon>
        <taxon>Anthozoa</taxon>
        <taxon>Octocorallia</taxon>
        <taxon>Malacalcyonacea</taxon>
        <taxon>Plexauridae</taxon>
        <taxon>Paramuricea</taxon>
    </lineage>
</organism>
<dbReference type="EMBL" id="CACRXK020012851">
    <property type="protein sequence ID" value="CAB4024119.1"/>
    <property type="molecule type" value="Genomic_DNA"/>
</dbReference>
<dbReference type="OrthoDB" id="6284683at2759"/>
<accession>A0A6S7KUS9</accession>
<protein>
    <recommendedName>
        <fullName evidence="3">JMY/WHAMM middle domain-containing protein</fullName>
    </recommendedName>
</protein>
<dbReference type="GO" id="GO:0034314">
    <property type="term" value="P:Arp2/3 complex-mediated actin nucleation"/>
    <property type="evidence" value="ECO:0007669"/>
    <property type="project" value="TreeGrafter"/>
</dbReference>
<feature type="compositionally biased region" description="Low complexity" evidence="2">
    <location>
        <begin position="413"/>
        <end position="426"/>
    </location>
</feature>
<dbReference type="PANTHER" id="PTHR23330:SF10">
    <property type="entry name" value="WH2 DOMAIN-CONTAINING PROTEIN"/>
    <property type="match status" value="1"/>
</dbReference>
<evidence type="ECO:0000313" key="5">
    <source>
        <dbReference type="Proteomes" id="UP001152795"/>
    </source>
</evidence>
<dbReference type="InterPro" id="IPR031738">
    <property type="entry name" value="JMY/WHAMM"/>
</dbReference>
<feature type="domain" description="JMY/WHAMM middle" evidence="3">
    <location>
        <begin position="48"/>
        <end position="288"/>
    </location>
</feature>
<dbReference type="GO" id="GO:0005737">
    <property type="term" value="C:cytoplasm"/>
    <property type="evidence" value="ECO:0007669"/>
    <property type="project" value="TreeGrafter"/>
</dbReference>
<evidence type="ECO:0000259" key="3">
    <source>
        <dbReference type="Pfam" id="PF15871"/>
    </source>
</evidence>
<feature type="compositionally biased region" description="Pro residues" evidence="2">
    <location>
        <begin position="457"/>
        <end position="495"/>
    </location>
</feature>
<dbReference type="AlphaFoldDB" id="A0A6S7KUS9"/>
<feature type="region of interest" description="Disordered" evidence="2">
    <location>
        <begin position="373"/>
        <end position="497"/>
    </location>
</feature>
<dbReference type="Proteomes" id="UP001152795">
    <property type="component" value="Unassembled WGS sequence"/>
</dbReference>
<gene>
    <name evidence="4" type="ORF">PACLA_8A043117</name>
</gene>
<reference evidence="4" key="1">
    <citation type="submission" date="2020-04" db="EMBL/GenBank/DDBJ databases">
        <authorList>
            <person name="Alioto T."/>
            <person name="Alioto T."/>
            <person name="Gomez Garrido J."/>
        </authorList>
    </citation>
    <scope>NUCLEOTIDE SEQUENCE</scope>
    <source>
        <strain evidence="4">A484AB</strain>
    </source>
</reference>
<dbReference type="PANTHER" id="PTHR23330">
    <property type="entry name" value="P300 TRANSCRIPTIONAL COFACTOR JMY-RELATED"/>
    <property type="match status" value="1"/>
</dbReference>
<dbReference type="GO" id="GO:0071933">
    <property type="term" value="F:Arp2/3 complex binding"/>
    <property type="evidence" value="ECO:0007669"/>
    <property type="project" value="TreeGrafter"/>
</dbReference>
<evidence type="ECO:0000256" key="1">
    <source>
        <dbReference type="ARBA" id="ARBA00023054"/>
    </source>
</evidence>
<keyword evidence="1" id="KW-0175">Coiled coil</keyword>
<evidence type="ECO:0000256" key="2">
    <source>
        <dbReference type="SAM" id="MobiDB-lite"/>
    </source>
</evidence>
<comment type="caution">
    <text evidence="4">The sequence shown here is derived from an EMBL/GenBank/DDBJ whole genome shotgun (WGS) entry which is preliminary data.</text>
</comment>
<sequence length="613" mass="70141">MAYVPPELCKKMEEYFKDAFNMCGWKLFSSVFFGEPVYDDDYTISSLELQRQHFVKGIEQLLQEFQQHLVGKRKASNTDQLSEWYDALWDCLAKVTDAEGKLLAFDCEPYEELRDIAQRERSECASMFNQQSMTASTFQDNAQNFSQWEDQYIESVKKINEFRIAHFKISLPRLQQMFQLLRDDSEKFTNDNKNRTVATKLYQLEKKSFQNEIEMLNCTNQLKILERDKIRRDALALDEDLTMPQRLNEKEVQVYEKQCEILATSFDIQDKNEKLVRLDLQKMASEVTGEELERLKGNLNKSLTTISRKKAILRNKTKICEGEIKKLTRQGKEKQEQYVTHHAVQMKLEKRREQDEKKKEVRLEERQKALLRLKEYKKKNPKAKDVKPPRYQAPSVRKQEEKMKNTPNLDTNASARPTTATSTPLAKPVLRKDESPKENGSIGSNNTSSPPGAVYAPPQPPGTICPPPPPPPPGAVCPPPPPPPPPPPGILPPPSFSAVAITGQRRNKSPAGQASSLSQQTLDLDALKIARCRLKKQDNTTPAVNNNQKGFPSGNELTRAIQNVKLRRVVSQEKPAELSPDGAEFLKKALERMNKFTNLSFDDDQGDEDEQEW</sequence>
<dbReference type="Pfam" id="PF15871">
    <property type="entry name" value="JMY"/>
    <property type="match status" value="1"/>
</dbReference>
<keyword evidence="5" id="KW-1185">Reference proteome</keyword>
<name>A0A6S7KUS9_PARCT</name>
<proteinExistence type="predicted"/>
<evidence type="ECO:0000313" key="4">
    <source>
        <dbReference type="EMBL" id="CAB4024119.1"/>
    </source>
</evidence>